<proteinExistence type="predicted"/>
<accession>A0A6J6LGK7</accession>
<reference evidence="2" key="1">
    <citation type="submission" date="2020-05" db="EMBL/GenBank/DDBJ databases">
        <authorList>
            <person name="Chiriac C."/>
            <person name="Salcher M."/>
            <person name="Ghai R."/>
            <person name="Kavagutti S V."/>
        </authorList>
    </citation>
    <scope>NUCLEOTIDE SEQUENCE</scope>
</reference>
<dbReference type="EMBL" id="CAEZWO010000062">
    <property type="protein sequence ID" value="CAB4660836.1"/>
    <property type="molecule type" value="Genomic_DNA"/>
</dbReference>
<evidence type="ECO:0000256" key="1">
    <source>
        <dbReference type="SAM" id="MobiDB-lite"/>
    </source>
</evidence>
<organism evidence="2">
    <name type="scientific">freshwater metagenome</name>
    <dbReference type="NCBI Taxonomy" id="449393"/>
    <lineage>
        <taxon>unclassified sequences</taxon>
        <taxon>metagenomes</taxon>
        <taxon>ecological metagenomes</taxon>
    </lineage>
</organism>
<protein>
    <submittedName>
        <fullName evidence="2">Unannotated protein</fullName>
    </submittedName>
</protein>
<dbReference type="AlphaFoldDB" id="A0A6J6LGK7"/>
<name>A0A6J6LGK7_9ZZZZ</name>
<feature type="region of interest" description="Disordered" evidence="1">
    <location>
        <begin position="54"/>
        <end position="94"/>
    </location>
</feature>
<sequence length="94" mass="10084">MRSIRPGRNSASSNASGIFVAITTKIRYFGGFLGRIPRVRLTIRLKNPRGFFNPESSVKSACSVPIPPPPPPPPAAPPTTKLSRTRTEAVAGDK</sequence>
<feature type="compositionally biased region" description="Pro residues" evidence="1">
    <location>
        <begin position="65"/>
        <end position="77"/>
    </location>
</feature>
<gene>
    <name evidence="2" type="ORF">UFOPK2254_00739</name>
</gene>
<evidence type="ECO:0000313" key="2">
    <source>
        <dbReference type="EMBL" id="CAB4660836.1"/>
    </source>
</evidence>
<feature type="compositionally biased region" description="Basic and acidic residues" evidence="1">
    <location>
        <begin position="85"/>
        <end position="94"/>
    </location>
</feature>